<dbReference type="EMBL" id="KZ678131">
    <property type="protein sequence ID" value="PSN71264.1"/>
    <property type="molecule type" value="Genomic_DNA"/>
</dbReference>
<dbReference type="Proteomes" id="UP000240883">
    <property type="component" value="Unassembled WGS sequence"/>
</dbReference>
<keyword evidence="2" id="KW-1185">Reference proteome</keyword>
<protein>
    <submittedName>
        <fullName evidence="1">Uncharacterized protein</fullName>
    </submittedName>
</protein>
<organism evidence="1 2">
    <name type="scientific">Corynespora cassiicola Philippines</name>
    <dbReference type="NCBI Taxonomy" id="1448308"/>
    <lineage>
        <taxon>Eukaryota</taxon>
        <taxon>Fungi</taxon>
        <taxon>Dikarya</taxon>
        <taxon>Ascomycota</taxon>
        <taxon>Pezizomycotina</taxon>
        <taxon>Dothideomycetes</taxon>
        <taxon>Pleosporomycetidae</taxon>
        <taxon>Pleosporales</taxon>
        <taxon>Corynesporascaceae</taxon>
        <taxon>Corynespora</taxon>
    </lineage>
</organism>
<accession>A0A2T2P0R0</accession>
<reference evidence="1 2" key="1">
    <citation type="journal article" date="2018" name="Front. Microbiol.">
        <title>Genome-Wide Analysis of Corynespora cassiicola Leaf Fall Disease Putative Effectors.</title>
        <authorList>
            <person name="Lopez D."/>
            <person name="Ribeiro S."/>
            <person name="Label P."/>
            <person name="Fumanal B."/>
            <person name="Venisse J.S."/>
            <person name="Kohler A."/>
            <person name="de Oliveira R.R."/>
            <person name="Labutti K."/>
            <person name="Lipzen A."/>
            <person name="Lail K."/>
            <person name="Bauer D."/>
            <person name="Ohm R.A."/>
            <person name="Barry K.W."/>
            <person name="Spatafora J."/>
            <person name="Grigoriev I.V."/>
            <person name="Martin F.M."/>
            <person name="Pujade-Renaud V."/>
        </authorList>
    </citation>
    <scope>NUCLEOTIDE SEQUENCE [LARGE SCALE GENOMIC DNA]</scope>
    <source>
        <strain evidence="1 2">Philippines</strain>
    </source>
</reference>
<name>A0A2T2P0R0_CORCC</name>
<evidence type="ECO:0000313" key="1">
    <source>
        <dbReference type="EMBL" id="PSN71264.1"/>
    </source>
</evidence>
<dbReference type="AlphaFoldDB" id="A0A2T2P0R0"/>
<proteinExistence type="predicted"/>
<gene>
    <name evidence="1" type="ORF">BS50DRAFT_279348</name>
</gene>
<sequence length="159" mass="17300">MLGRLERAEAGDAHFGVVDATTKGNSSLPCTTSKRDRYADDGVGDEPRWFRWHRLTRCVGTAERSAAALRSSSQQEASGHGYQVGSAGWLVAAHGNVERECAAIDFGCVRLPPDMHVSAVRDGGPDAMVRTWRGSKKSWLRFSHEATGACSRLRRGAWG</sequence>
<evidence type="ECO:0000313" key="2">
    <source>
        <dbReference type="Proteomes" id="UP000240883"/>
    </source>
</evidence>